<name>G3JPA9_CORMM</name>
<dbReference type="Pfam" id="PF11951">
    <property type="entry name" value="Fungal_trans_2"/>
    <property type="match status" value="1"/>
</dbReference>
<dbReference type="Pfam" id="PF00172">
    <property type="entry name" value="Zn_clus"/>
    <property type="match status" value="1"/>
</dbReference>
<dbReference type="EMBL" id="JH126404">
    <property type="protein sequence ID" value="EGX89719.1"/>
    <property type="molecule type" value="Genomic_DNA"/>
</dbReference>
<dbReference type="PROSITE" id="PS50048">
    <property type="entry name" value="ZN2_CY6_FUNGAL_2"/>
    <property type="match status" value="1"/>
</dbReference>
<dbReference type="GeneID" id="18169981"/>
<comment type="subcellular location">
    <subcellularLocation>
        <location evidence="1">Nucleus</location>
    </subcellularLocation>
</comment>
<evidence type="ECO:0000313" key="6">
    <source>
        <dbReference type="Proteomes" id="UP000001610"/>
    </source>
</evidence>
<dbReference type="GO" id="GO:0005634">
    <property type="term" value="C:nucleus"/>
    <property type="evidence" value="ECO:0007669"/>
    <property type="project" value="UniProtKB-SubCell"/>
</dbReference>
<feature type="compositionally biased region" description="Basic and acidic residues" evidence="3">
    <location>
        <begin position="19"/>
        <end position="30"/>
    </location>
</feature>
<dbReference type="InterPro" id="IPR001138">
    <property type="entry name" value="Zn2Cys6_DnaBD"/>
</dbReference>
<dbReference type="HOGENOM" id="CLU_021916_0_0_1"/>
<dbReference type="InParanoid" id="G3JPA9"/>
<proteinExistence type="predicted"/>
<gene>
    <name evidence="5" type="ORF">CCM_07971</name>
</gene>
<reference evidence="5 6" key="1">
    <citation type="journal article" date="2011" name="Genome Biol.">
        <title>Genome sequence of the insect pathogenic fungus Cordyceps militaris, a valued traditional Chinese medicine.</title>
        <authorList>
            <person name="Zheng P."/>
            <person name="Xia Y."/>
            <person name="Xiao G."/>
            <person name="Xiong C."/>
            <person name="Hu X."/>
            <person name="Zhang S."/>
            <person name="Zheng H."/>
            <person name="Huang Y."/>
            <person name="Zhou Y."/>
            <person name="Wang S."/>
            <person name="Zhao G.P."/>
            <person name="Liu X."/>
            <person name="St Leger R.J."/>
            <person name="Wang C."/>
        </authorList>
    </citation>
    <scope>NUCLEOTIDE SEQUENCE [LARGE SCALE GENOMIC DNA]</scope>
    <source>
        <strain evidence="5 6">CM01</strain>
    </source>
</reference>
<dbReference type="GO" id="GO:0000981">
    <property type="term" value="F:DNA-binding transcription factor activity, RNA polymerase II-specific"/>
    <property type="evidence" value="ECO:0007669"/>
    <property type="project" value="InterPro"/>
</dbReference>
<dbReference type="SMART" id="SM00066">
    <property type="entry name" value="GAL4"/>
    <property type="match status" value="1"/>
</dbReference>
<dbReference type="RefSeq" id="XP_006673174.1">
    <property type="nucleotide sequence ID" value="XM_006673111.1"/>
</dbReference>
<dbReference type="SUPFAM" id="SSF57701">
    <property type="entry name" value="Zn2/Cys6 DNA-binding domain"/>
    <property type="match status" value="1"/>
</dbReference>
<evidence type="ECO:0000259" key="4">
    <source>
        <dbReference type="PROSITE" id="PS50048"/>
    </source>
</evidence>
<dbReference type="OMA" id="CFERPYC"/>
<feature type="domain" description="Zn(2)-C6 fungal-type" evidence="4">
    <location>
        <begin position="41"/>
        <end position="71"/>
    </location>
</feature>
<evidence type="ECO:0000256" key="3">
    <source>
        <dbReference type="SAM" id="MobiDB-lite"/>
    </source>
</evidence>
<evidence type="ECO:0000313" key="5">
    <source>
        <dbReference type="EMBL" id="EGX89719.1"/>
    </source>
</evidence>
<sequence length="598" mass="66263">MSTTVSPDRPRSGQVVGGDQDKDHSSEAPRTKRWAPRSRTGCLSCRARRVKCDEARPKCKSCQKRNAKCHYELNPPGTGASSDALPRRSVHIRPKPAATVSSDNSAGPVKCDEPPSACRRCVYSGLLSPEPETLHDSGESHNYTTASIAVRHGGTQQYHAAALPLSTSQAQSRRHQRRPARSQDITLGADILPPDWYYSESVTYCKFCPLPGFCCVHAARTSLLIIALVNTYLLCKISKFEAIPIKYHRPLGKNVANYDAFIAFILAYRITQISHDRGNLVQPSEAYRTKHLWERLYTCISNQITCINAEIARPDATDAAKIRVLTRIQGIKCVELMLQSPIWRNHMEGFLSLLRFCGGAKFAQGHEGLIKNSKGMLMEAILANSVAPPDNQILGTSAFTTEELLFFHGQILHPSFPCPTYLFEGIIETNNLRVKMHSDPSLGHFTAALTILQRIDAFQPTAWTEAAYELPNIPEVPLMASVYQLAVGLFCLMALQYAGLGSMDKAERRSSLLALLKAAWKLEHCRDALNWPLAVAGCALADGGTLSDRAFICQCLQDAAQHVFAVHPLVIIARLRRFWTSGMTHWDKCWDEPCPIIG</sequence>
<dbReference type="OrthoDB" id="4863115at2759"/>
<dbReference type="eggNOG" id="ENOG502SMC4">
    <property type="taxonomic scope" value="Eukaryota"/>
</dbReference>
<feature type="region of interest" description="Disordered" evidence="3">
    <location>
        <begin position="1"/>
        <end position="40"/>
    </location>
</feature>
<dbReference type="CDD" id="cd00067">
    <property type="entry name" value="GAL4"/>
    <property type="match status" value="1"/>
</dbReference>
<dbReference type="GO" id="GO:0008270">
    <property type="term" value="F:zinc ion binding"/>
    <property type="evidence" value="ECO:0007669"/>
    <property type="project" value="InterPro"/>
</dbReference>
<keyword evidence="2" id="KW-0539">Nucleus</keyword>
<dbReference type="InterPro" id="IPR021858">
    <property type="entry name" value="Fun_TF"/>
</dbReference>
<dbReference type="KEGG" id="cmt:CCM_07971"/>
<accession>G3JPA9</accession>
<protein>
    <submittedName>
        <fullName evidence="5">C6 finger domain protein</fullName>
    </submittedName>
</protein>
<dbReference type="Proteomes" id="UP000001610">
    <property type="component" value="Unassembled WGS sequence"/>
</dbReference>
<dbReference type="InterPro" id="IPR036864">
    <property type="entry name" value="Zn2-C6_fun-type_DNA-bd_sf"/>
</dbReference>
<dbReference type="PANTHER" id="PTHR37534">
    <property type="entry name" value="TRANSCRIPTIONAL ACTIVATOR PROTEIN UGA3"/>
    <property type="match status" value="1"/>
</dbReference>
<dbReference type="Gene3D" id="4.10.240.10">
    <property type="entry name" value="Zn(2)-C6 fungal-type DNA-binding domain"/>
    <property type="match status" value="1"/>
</dbReference>
<evidence type="ECO:0000256" key="1">
    <source>
        <dbReference type="ARBA" id="ARBA00004123"/>
    </source>
</evidence>
<organism evidence="5 6">
    <name type="scientific">Cordyceps militaris (strain CM01)</name>
    <name type="common">Caterpillar fungus</name>
    <dbReference type="NCBI Taxonomy" id="983644"/>
    <lineage>
        <taxon>Eukaryota</taxon>
        <taxon>Fungi</taxon>
        <taxon>Dikarya</taxon>
        <taxon>Ascomycota</taxon>
        <taxon>Pezizomycotina</taxon>
        <taxon>Sordariomycetes</taxon>
        <taxon>Hypocreomycetidae</taxon>
        <taxon>Hypocreales</taxon>
        <taxon>Cordycipitaceae</taxon>
        <taxon>Cordyceps</taxon>
    </lineage>
</organism>
<dbReference type="PROSITE" id="PS00463">
    <property type="entry name" value="ZN2_CY6_FUNGAL_1"/>
    <property type="match status" value="1"/>
</dbReference>
<dbReference type="AlphaFoldDB" id="G3JPA9"/>
<keyword evidence="6" id="KW-1185">Reference proteome</keyword>
<evidence type="ECO:0000256" key="2">
    <source>
        <dbReference type="ARBA" id="ARBA00023242"/>
    </source>
</evidence>
<dbReference type="PANTHER" id="PTHR37534:SF46">
    <property type="entry name" value="ZN(II)2CYS6 TRANSCRIPTION FACTOR (EUROFUNG)"/>
    <property type="match status" value="1"/>
</dbReference>
<dbReference type="VEuPathDB" id="FungiDB:CCM_07971"/>